<dbReference type="EMBL" id="CANHGI010000006">
    <property type="protein sequence ID" value="CAI5454432.1"/>
    <property type="molecule type" value="Genomic_DNA"/>
</dbReference>
<reference evidence="3" key="1">
    <citation type="submission" date="2022-11" db="EMBL/GenBank/DDBJ databases">
        <authorList>
            <person name="Kikuchi T."/>
        </authorList>
    </citation>
    <scope>NUCLEOTIDE SEQUENCE</scope>
    <source>
        <strain evidence="3">PS1010</strain>
    </source>
</reference>
<dbReference type="Pfam" id="PF00581">
    <property type="entry name" value="Rhodanese"/>
    <property type="match status" value="1"/>
</dbReference>
<dbReference type="Pfam" id="PF00566">
    <property type="entry name" value="RabGAP-TBC"/>
    <property type="match status" value="1"/>
</dbReference>
<feature type="domain" description="Rab-GAP TBC" evidence="2">
    <location>
        <begin position="444"/>
        <end position="629"/>
    </location>
</feature>
<dbReference type="InterPro" id="IPR001245">
    <property type="entry name" value="Ser-Thr/Tyr_kinase_cat_dom"/>
</dbReference>
<dbReference type="PANTHER" id="PTHR47219">
    <property type="entry name" value="RAB GTPASE-ACTIVATING PROTEIN 1-LIKE"/>
    <property type="match status" value="1"/>
</dbReference>
<protein>
    <recommendedName>
        <fullName evidence="5">TBC domain-containing protein kinase-like protein</fullName>
    </recommendedName>
</protein>
<dbReference type="GO" id="GO:0031267">
    <property type="term" value="F:small GTPase binding"/>
    <property type="evidence" value="ECO:0007669"/>
    <property type="project" value="TreeGrafter"/>
</dbReference>
<evidence type="ECO:0008006" key="5">
    <source>
        <dbReference type="Google" id="ProtNLM"/>
    </source>
</evidence>
<dbReference type="Gene3D" id="1.10.472.80">
    <property type="entry name" value="Ypt/Rab-GAP domain of gyp1p, domain 3"/>
    <property type="match status" value="1"/>
</dbReference>
<evidence type="ECO:0000259" key="1">
    <source>
        <dbReference type="PROSITE" id="PS50011"/>
    </source>
</evidence>
<dbReference type="InterPro" id="IPR036873">
    <property type="entry name" value="Rhodanese-like_dom_sf"/>
</dbReference>
<dbReference type="InterPro" id="IPR000719">
    <property type="entry name" value="Prot_kinase_dom"/>
</dbReference>
<dbReference type="GO" id="GO:0004672">
    <property type="term" value="F:protein kinase activity"/>
    <property type="evidence" value="ECO:0007669"/>
    <property type="project" value="InterPro"/>
</dbReference>
<dbReference type="PROSITE" id="PS50011">
    <property type="entry name" value="PROTEIN_KINASE_DOM"/>
    <property type="match status" value="1"/>
</dbReference>
<dbReference type="AlphaFoldDB" id="A0A9P1J0I6"/>
<dbReference type="SUPFAM" id="SSF56112">
    <property type="entry name" value="Protein kinase-like (PK-like)"/>
    <property type="match status" value="1"/>
</dbReference>
<dbReference type="InterPro" id="IPR000195">
    <property type="entry name" value="Rab-GAP-TBC_dom"/>
</dbReference>
<dbReference type="PANTHER" id="PTHR47219:SF9">
    <property type="entry name" value="GTPASE ACTIVATING PROTEIN AND CENTROSOME-ASSOCIATED, ISOFORM B"/>
    <property type="match status" value="1"/>
</dbReference>
<dbReference type="Gene3D" id="1.10.8.270">
    <property type="entry name" value="putative rabgap domain of human tbc1 domain family member 14 like domains"/>
    <property type="match status" value="1"/>
</dbReference>
<dbReference type="InterPro" id="IPR011009">
    <property type="entry name" value="Kinase-like_dom_sf"/>
</dbReference>
<dbReference type="SUPFAM" id="SSF47923">
    <property type="entry name" value="Ypt/Rab-GAP domain of gyp1p"/>
    <property type="match status" value="2"/>
</dbReference>
<dbReference type="Proteomes" id="UP001152747">
    <property type="component" value="Unassembled WGS sequence"/>
</dbReference>
<dbReference type="InterPro" id="IPR001763">
    <property type="entry name" value="Rhodanese-like_dom"/>
</dbReference>
<gene>
    <name evidence="3" type="ORF">CAMP_LOCUS17069</name>
</gene>
<keyword evidence="4" id="KW-1185">Reference proteome</keyword>
<dbReference type="OrthoDB" id="1668230at2759"/>
<evidence type="ECO:0000313" key="4">
    <source>
        <dbReference type="Proteomes" id="UP001152747"/>
    </source>
</evidence>
<sequence length="840" mass="96681">MRSLANGKFGAFIIRSVEEGGRTCANGLPLVPPNVRMLGRFQHMKALRHENLCQYLDLFRCSLAKNLVIIVSEHHLSNLQQLCKNTNLTSLEVIDLSLQIAKGLEYLHEQGYVHGNLDISNIEVFQIKPIKIRLASYALSYLTDFGEDSESLIINSPYCSAPEILLSGSCSEKSDVWSFGMVVQQMYTKTLFSDYWSGPQFISIIEKCCKTIENANQCLFNTLQKTTDYEKNDTLEKIIMNCINALPSKRPTITEILKDLNLNDSEIEDFEYVDINALREEIQERMNTEKCFILSEMPIEDAFFLWKMSGASCESIMIRKGVIQLRAPVSTVPSSVIEDFVFFGNEESRQFQFDDCLVILPDDKLLEKISSLKITDVIRPIYFARITDSTEDIIIDRKTSSLTVVIKEKDVKYQAQRMSILRHLVDCIQFDGMEELLRKEAFVDIPPVLRSRVWRSLLHVEDEDCLDFYNLDTLAPHTSDRQLDVDIPRCHQYEDMMTSPAAHSSLRRILKAWLLSNTNYVYWQGCDSLAAPFLLLNFNDPQIALPCLNEFINRYLFNFFLRDNSAIIQEYLAVFNHLLAYVDAQLYTHLADLGFFPELYAIPWFLTCFAHVLPMHKLYHVWDYVLLHDTSFPLMVGLAVMKQLRPRLIDSSFNDAILLFSDLPDLPIDKLIENAVYYYKTIPPSCTFRVHDSPWKATYSDAPYNLNREISPFTVAELKELNCPRMSKDEFCWRVHQQSIVVIDIRSSMDFNRGCVIRSIHYGNIEDDTFKNVMNAFKIAQENCHPICVVWGKDFAAAVRFSGKLVFKSINGVCILDGGFENIRDDRSLITIGHFKIIEL</sequence>
<dbReference type="Pfam" id="PF07714">
    <property type="entry name" value="PK_Tyr_Ser-Thr"/>
    <property type="match status" value="1"/>
</dbReference>
<name>A0A9P1J0I6_9PELO</name>
<dbReference type="SMART" id="SM00164">
    <property type="entry name" value="TBC"/>
    <property type="match status" value="1"/>
</dbReference>
<dbReference type="InterPro" id="IPR050302">
    <property type="entry name" value="Rab_GAP_TBC_domain"/>
</dbReference>
<accession>A0A9P1J0I6</accession>
<evidence type="ECO:0000259" key="2">
    <source>
        <dbReference type="PROSITE" id="PS50086"/>
    </source>
</evidence>
<dbReference type="SUPFAM" id="SSF52821">
    <property type="entry name" value="Rhodanese/Cell cycle control phosphatase"/>
    <property type="match status" value="1"/>
</dbReference>
<proteinExistence type="predicted"/>
<organism evidence="3 4">
    <name type="scientific">Caenorhabditis angaria</name>
    <dbReference type="NCBI Taxonomy" id="860376"/>
    <lineage>
        <taxon>Eukaryota</taxon>
        <taxon>Metazoa</taxon>
        <taxon>Ecdysozoa</taxon>
        <taxon>Nematoda</taxon>
        <taxon>Chromadorea</taxon>
        <taxon>Rhabditida</taxon>
        <taxon>Rhabditina</taxon>
        <taxon>Rhabditomorpha</taxon>
        <taxon>Rhabditoidea</taxon>
        <taxon>Rhabditidae</taxon>
        <taxon>Peloderinae</taxon>
        <taxon>Caenorhabditis</taxon>
    </lineage>
</organism>
<dbReference type="PROSITE" id="PS50086">
    <property type="entry name" value="TBC_RABGAP"/>
    <property type="match status" value="1"/>
</dbReference>
<dbReference type="GO" id="GO:0005096">
    <property type="term" value="F:GTPase activator activity"/>
    <property type="evidence" value="ECO:0007669"/>
    <property type="project" value="TreeGrafter"/>
</dbReference>
<dbReference type="Gene3D" id="1.10.510.10">
    <property type="entry name" value="Transferase(Phosphotransferase) domain 1"/>
    <property type="match status" value="1"/>
</dbReference>
<dbReference type="InterPro" id="IPR035969">
    <property type="entry name" value="Rab-GAP_TBC_sf"/>
</dbReference>
<dbReference type="GO" id="GO:0005524">
    <property type="term" value="F:ATP binding"/>
    <property type="evidence" value="ECO:0007669"/>
    <property type="project" value="InterPro"/>
</dbReference>
<feature type="domain" description="Protein kinase" evidence="1">
    <location>
        <begin position="1"/>
        <end position="262"/>
    </location>
</feature>
<dbReference type="FunFam" id="1.10.8.270:FF:000044">
    <property type="entry name" value="TBC Kinase homolog"/>
    <property type="match status" value="1"/>
</dbReference>
<evidence type="ECO:0000313" key="3">
    <source>
        <dbReference type="EMBL" id="CAI5454432.1"/>
    </source>
</evidence>
<comment type="caution">
    <text evidence="3">The sequence shown here is derived from an EMBL/GenBank/DDBJ whole genome shotgun (WGS) entry which is preliminary data.</text>
</comment>